<dbReference type="PROSITE" id="PS00150">
    <property type="entry name" value="ACYLPHOSPHATASE_1"/>
    <property type="match status" value="1"/>
</dbReference>
<evidence type="ECO:0000256" key="6">
    <source>
        <dbReference type="RuleBase" id="RU004168"/>
    </source>
</evidence>
<evidence type="ECO:0000259" key="7">
    <source>
        <dbReference type="PROSITE" id="PS51160"/>
    </source>
</evidence>
<feature type="active site" evidence="5">
    <location>
        <position position="18"/>
    </location>
</feature>
<dbReference type="InterPro" id="IPR017968">
    <property type="entry name" value="Acylphosphatase_CS"/>
</dbReference>
<gene>
    <name evidence="8" type="ORF">cand_018710</name>
</gene>
<evidence type="ECO:0000256" key="4">
    <source>
        <dbReference type="ARBA" id="ARBA00047645"/>
    </source>
</evidence>
<dbReference type="OrthoDB" id="7961613at2759"/>
<dbReference type="InterPro" id="IPR020456">
    <property type="entry name" value="Acylphosphatase"/>
</dbReference>
<feature type="domain" description="Acylphosphatase-like" evidence="7">
    <location>
        <begin position="3"/>
        <end position="93"/>
    </location>
</feature>
<dbReference type="PROSITE" id="PS51160">
    <property type="entry name" value="ACYLPHOSPHATASE_3"/>
    <property type="match status" value="1"/>
</dbReference>
<dbReference type="Gene3D" id="3.30.70.100">
    <property type="match status" value="1"/>
</dbReference>
<evidence type="ECO:0000256" key="5">
    <source>
        <dbReference type="PROSITE-ProRule" id="PRU00520"/>
    </source>
</evidence>
<evidence type="ECO:0000256" key="1">
    <source>
        <dbReference type="ARBA" id="ARBA00005614"/>
    </source>
</evidence>
<evidence type="ECO:0000256" key="2">
    <source>
        <dbReference type="ARBA" id="ARBA00012150"/>
    </source>
</evidence>
<dbReference type="PRINTS" id="PR00112">
    <property type="entry name" value="ACYLPHPHTASE"/>
</dbReference>
<dbReference type="EC" id="3.6.1.7" evidence="2 5"/>
<dbReference type="Pfam" id="PF00708">
    <property type="entry name" value="Acylphosphatase"/>
    <property type="match status" value="1"/>
</dbReference>
<accession>A0A1J4M9Y1</accession>
<organism evidence="8 9">
    <name type="scientific">Cryptosporidium andersoni</name>
    <dbReference type="NCBI Taxonomy" id="117008"/>
    <lineage>
        <taxon>Eukaryota</taxon>
        <taxon>Sar</taxon>
        <taxon>Alveolata</taxon>
        <taxon>Apicomplexa</taxon>
        <taxon>Conoidasida</taxon>
        <taxon>Coccidia</taxon>
        <taxon>Eucoccidiorida</taxon>
        <taxon>Eimeriorina</taxon>
        <taxon>Cryptosporidiidae</taxon>
        <taxon>Cryptosporidium</taxon>
    </lineage>
</organism>
<dbReference type="VEuPathDB" id="CryptoDB:cand_018710"/>
<dbReference type="FunFam" id="3.30.70.100:FF:000011">
    <property type="entry name" value="Acylphosphatase"/>
    <property type="match status" value="1"/>
</dbReference>
<reference evidence="8 9" key="1">
    <citation type="submission" date="2016-10" db="EMBL/GenBank/DDBJ databases">
        <title>Reductive evolution of mitochondrial metabolism and differential evolution of invasion-related proteins in Cryptosporidium.</title>
        <authorList>
            <person name="Liu S."/>
            <person name="Roellig D.M."/>
            <person name="Guo Y."/>
            <person name="Li N."/>
            <person name="Frace M.A."/>
            <person name="Tang K."/>
            <person name="Zhang L."/>
            <person name="Feng Y."/>
            <person name="Xiao L."/>
        </authorList>
    </citation>
    <scope>NUCLEOTIDE SEQUENCE [LARGE SCALE GENOMIC DNA]</scope>
    <source>
        <strain evidence="8">30847</strain>
    </source>
</reference>
<evidence type="ECO:0000313" key="8">
    <source>
        <dbReference type="EMBL" id="OII71032.1"/>
    </source>
</evidence>
<keyword evidence="3 5" id="KW-0378">Hydrolase</keyword>
<protein>
    <recommendedName>
        <fullName evidence="2 5">acylphosphatase</fullName>
        <ecNumber evidence="2 5">3.6.1.7</ecNumber>
    </recommendedName>
</protein>
<dbReference type="GO" id="GO:0003998">
    <property type="term" value="F:acylphosphatase activity"/>
    <property type="evidence" value="ECO:0007669"/>
    <property type="project" value="UniProtKB-EC"/>
</dbReference>
<dbReference type="InterPro" id="IPR036046">
    <property type="entry name" value="Acylphosphatase-like_dom_sf"/>
</dbReference>
<keyword evidence="9" id="KW-1185">Reference proteome</keyword>
<dbReference type="EMBL" id="LRBS01000125">
    <property type="protein sequence ID" value="OII71032.1"/>
    <property type="molecule type" value="Genomic_DNA"/>
</dbReference>
<dbReference type="Proteomes" id="UP000186804">
    <property type="component" value="Unassembled WGS sequence"/>
</dbReference>
<dbReference type="InterPro" id="IPR001792">
    <property type="entry name" value="Acylphosphatase-like_dom"/>
</dbReference>
<evidence type="ECO:0000256" key="3">
    <source>
        <dbReference type="ARBA" id="ARBA00022801"/>
    </source>
</evidence>
<name>A0A1J4M9Y1_9CRYT</name>
<dbReference type="GeneID" id="92366056"/>
<sequence length="93" mass="10686">MISCDFEVFGKVQGVYFRKYTLEKAHQLLLTGWCSNTPNGTVRGQLEGDEQSVRSMVQWLKNEGSPASIIEKCQVSDFITINERYFKDFSIIK</sequence>
<dbReference type="SUPFAM" id="SSF54975">
    <property type="entry name" value="Acylphosphatase/BLUF domain-like"/>
    <property type="match status" value="1"/>
</dbReference>
<dbReference type="RefSeq" id="XP_067066401.1">
    <property type="nucleotide sequence ID" value="XM_067212104.1"/>
</dbReference>
<comment type="caution">
    <text evidence="8">The sequence shown here is derived from an EMBL/GenBank/DDBJ whole genome shotgun (WGS) entry which is preliminary data.</text>
</comment>
<evidence type="ECO:0000313" key="9">
    <source>
        <dbReference type="Proteomes" id="UP000186804"/>
    </source>
</evidence>
<proteinExistence type="inferred from homology"/>
<comment type="catalytic activity">
    <reaction evidence="4 5">
        <text>an acyl phosphate + H2O = a carboxylate + phosphate + H(+)</text>
        <dbReference type="Rhea" id="RHEA:14965"/>
        <dbReference type="ChEBI" id="CHEBI:15377"/>
        <dbReference type="ChEBI" id="CHEBI:15378"/>
        <dbReference type="ChEBI" id="CHEBI:29067"/>
        <dbReference type="ChEBI" id="CHEBI:43474"/>
        <dbReference type="ChEBI" id="CHEBI:59918"/>
        <dbReference type="EC" id="3.6.1.7"/>
    </reaction>
</comment>
<comment type="similarity">
    <text evidence="1 6">Belongs to the acylphosphatase family.</text>
</comment>
<dbReference type="AlphaFoldDB" id="A0A1J4M9Y1"/>
<dbReference type="PANTHER" id="PTHR10029">
    <property type="entry name" value="ACYLPHOSPHATASE"/>
    <property type="match status" value="1"/>
</dbReference>
<feature type="active site" evidence="5">
    <location>
        <position position="36"/>
    </location>
</feature>
<dbReference type="PANTHER" id="PTHR10029:SF3">
    <property type="entry name" value="ACYLPHOSPHATASE-RELATED"/>
    <property type="match status" value="1"/>
</dbReference>